<evidence type="ECO:0000256" key="4">
    <source>
        <dbReference type="ARBA" id="ARBA00022679"/>
    </source>
</evidence>
<evidence type="ECO:0000256" key="1">
    <source>
        <dbReference type="ARBA" id="ARBA00004713"/>
    </source>
</evidence>
<evidence type="ECO:0000259" key="8">
    <source>
        <dbReference type="Pfam" id="PF04413"/>
    </source>
</evidence>
<name>A0ABT5KUP8_9BURK</name>
<dbReference type="Proteomes" id="UP001219862">
    <property type="component" value="Unassembled WGS sequence"/>
</dbReference>
<comment type="function">
    <text evidence="7">Involved in lipopolysaccharide (LPS) biosynthesis. Catalyzes the transfer of 3-deoxy-D-manno-octulosonate (Kdo) residue(s) from CMP-Kdo to lipid IV(A), the tetraacyldisaccharide-1,4'-bisphosphate precursor of lipid A.</text>
</comment>
<dbReference type="Gene3D" id="3.40.50.11720">
    <property type="entry name" value="3-Deoxy-D-manno-octulosonic-acid transferase, N-terminal domain"/>
    <property type="match status" value="1"/>
</dbReference>
<dbReference type="Pfam" id="PF04413">
    <property type="entry name" value="Glycos_transf_N"/>
    <property type="match status" value="1"/>
</dbReference>
<comment type="subcellular location">
    <subcellularLocation>
        <location evidence="7">Cell membrane</location>
    </subcellularLocation>
</comment>
<evidence type="ECO:0000256" key="5">
    <source>
        <dbReference type="ARBA" id="ARBA00031445"/>
    </source>
</evidence>
<dbReference type="Gene3D" id="3.40.50.2000">
    <property type="entry name" value="Glycogen Phosphorylase B"/>
    <property type="match status" value="1"/>
</dbReference>
<evidence type="ECO:0000256" key="6">
    <source>
        <dbReference type="ARBA" id="ARBA00049183"/>
    </source>
</evidence>
<comment type="pathway">
    <text evidence="1 7">Bacterial outer membrane biogenesis; LPS core biosynthesis.</text>
</comment>
<keyword evidence="7" id="KW-1003">Cell membrane</keyword>
<proteinExistence type="inferred from homology"/>
<dbReference type="SUPFAM" id="SSF53756">
    <property type="entry name" value="UDP-Glycosyltransferase/glycogen phosphorylase"/>
    <property type="match status" value="1"/>
</dbReference>
<gene>
    <name evidence="9" type="ORF">PRZ01_13250</name>
</gene>
<reference evidence="9 10" key="1">
    <citation type="submission" date="2022-10" db="EMBL/GenBank/DDBJ databases">
        <title>paucibacter sp. hw8 Genome sequencing.</title>
        <authorList>
            <person name="Park S."/>
        </authorList>
    </citation>
    <scope>NUCLEOTIDE SEQUENCE [LARGE SCALE GENOMIC DNA]</scope>
    <source>
        <strain evidence="10">hw8</strain>
    </source>
</reference>
<dbReference type="PANTHER" id="PTHR42755:SF1">
    <property type="entry name" value="3-DEOXY-D-MANNO-OCTULOSONIC ACID TRANSFERASE, MITOCHONDRIAL-RELATED"/>
    <property type="match status" value="1"/>
</dbReference>
<keyword evidence="7" id="KW-0472">Membrane</keyword>
<keyword evidence="7" id="KW-0448">Lipopolysaccharide biosynthesis</keyword>
<accession>A0ABT5KUP8</accession>
<dbReference type="EC" id="2.4.99.12" evidence="2 7"/>
<evidence type="ECO:0000256" key="7">
    <source>
        <dbReference type="RuleBase" id="RU365103"/>
    </source>
</evidence>
<organism evidence="9 10">
    <name type="scientific">Roseateles koreensis</name>
    <dbReference type="NCBI Taxonomy" id="2987526"/>
    <lineage>
        <taxon>Bacteria</taxon>
        <taxon>Pseudomonadati</taxon>
        <taxon>Pseudomonadota</taxon>
        <taxon>Betaproteobacteria</taxon>
        <taxon>Burkholderiales</taxon>
        <taxon>Sphaerotilaceae</taxon>
        <taxon>Roseateles</taxon>
    </lineage>
</organism>
<dbReference type="InterPro" id="IPR039901">
    <property type="entry name" value="Kdotransferase"/>
</dbReference>
<dbReference type="InterPro" id="IPR038107">
    <property type="entry name" value="Glycos_transf_N_sf"/>
</dbReference>
<comment type="similarity">
    <text evidence="7">Belongs to the glycosyltransferase group 1 family.</text>
</comment>
<evidence type="ECO:0000256" key="3">
    <source>
        <dbReference type="ARBA" id="ARBA00019077"/>
    </source>
</evidence>
<dbReference type="PANTHER" id="PTHR42755">
    <property type="entry name" value="3-DEOXY-MANNO-OCTULOSONATE CYTIDYLYLTRANSFERASE"/>
    <property type="match status" value="1"/>
</dbReference>
<comment type="caution">
    <text evidence="9">The sequence shown here is derived from an EMBL/GenBank/DDBJ whole genome shotgun (WGS) entry which is preliminary data.</text>
</comment>
<evidence type="ECO:0000313" key="9">
    <source>
        <dbReference type="EMBL" id="MDC8786160.1"/>
    </source>
</evidence>
<keyword evidence="10" id="KW-1185">Reference proteome</keyword>
<dbReference type="InterPro" id="IPR007507">
    <property type="entry name" value="Glycos_transf_N"/>
</dbReference>
<evidence type="ECO:0000256" key="2">
    <source>
        <dbReference type="ARBA" id="ARBA00012621"/>
    </source>
</evidence>
<dbReference type="RefSeq" id="WP_273597275.1">
    <property type="nucleotide sequence ID" value="NZ_JAQQXS010000011.1"/>
</dbReference>
<comment type="catalytic activity">
    <reaction evidence="6 7">
        <text>lipid IVA (E. coli) + CMP-3-deoxy-beta-D-manno-octulosonate = alpha-Kdo-(2-&gt;6)-lipid IVA (E. coli) + CMP + H(+)</text>
        <dbReference type="Rhea" id="RHEA:28066"/>
        <dbReference type="ChEBI" id="CHEBI:15378"/>
        <dbReference type="ChEBI" id="CHEBI:58603"/>
        <dbReference type="ChEBI" id="CHEBI:60364"/>
        <dbReference type="ChEBI" id="CHEBI:60377"/>
        <dbReference type="ChEBI" id="CHEBI:85987"/>
        <dbReference type="EC" id="2.4.99.12"/>
    </reaction>
</comment>
<evidence type="ECO:0000313" key="10">
    <source>
        <dbReference type="Proteomes" id="UP001219862"/>
    </source>
</evidence>
<feature type="domain" description="3-deoxy-D-manno-octulosonic-acid transferase N-terminal" evidence="8">
    <location>
        <begin position="41"/>
        <end position="215"/>
    </location>
</feature>
<sequence>MSTPLPLRTHLKWWLFRSLELLSDLRGNSASGHLALPIPPTPQKSLWVFVSTIGELNAIEPLLRQILQRLPALKLVLITDHAHYQTSYLARYPEATICVSRGHASDANQLAKHYPPQWLFVGEIPCWPSDAPCRFSFAFMMAAKKAGAKAALLNGWLYHYAPPSRMDKLERQLLQRDYLRGFDAIAAQTEEVRQLLLNAGAEPDRVAVTGNIKFDGMLRQGWSAANARSPVMLQCLIDQGRPVIVTGCVTNFDEQTLVLDAFIQVKARHPSALLILAPRHPEVLERMQTLREYLSSRNLRAVFRSTFTDSALDKDLDCLVLDTIGELRDFYACATAAHVGVDHNVLEPLGFGTPVTVCSGWNPTYPSYPVYQMMSKAGAIVELAEVEQLAAIWNQLISDPQQRTHRVSEANLSLASARGAVQRHLDLLSKLLPMGAAP</sequence>
<dbReference type="EMBL" id="JAQQXS010000011">
    <property type="protein sequence ID" value="MDC8786160.1"/>
    <property type="molecule type" value="Genomic_DNA"/>
</dbReference>
<protein>
    <recommendedName>
        <fullName evidence="3 7">3-deoxy-D-manno-octulosonic acid transferase</fullName>
        <shortName evidence="7">Kdo transferase</shortName>
        <ecNumber evidence="2 7">2.4.99.12</ecNumber>
    </recommendedName>
    <alternativeName>
        <fullName evidence="5 7">Lipid IV(A) 3-deoxy-D-manno-octulosonic acid transferase</fullName>
    </alternativeName>
</protein>
<keyword evidence="4 7" id="KW-0808">Transferase</keyword>